<evidence type="ECO:0000313" key="9">
    <source>
        <dbReference type="Proteomes" id="UP000695007"/>
    </source>
</evidence>
<dbReference type="InterPro" id="IPR005612">
    <property type="entry name" value="CCAAT-binding_factor"/>
</dbReference>
<evidence type="ECO:0000256" key="1">
    <source>
        <dbReference type="ARBA" id="ARBA00004604"/>
    </source>
</evidence>
<evidence type="ECO:0000256" key="3">
    <source>
        <dbReference type="ARBA" id="ARBA00023054"/>
    </source>
</evidence>
<comment type="similarity">
    <text evidence="2">Belongs to the CBF/MAK21 family.</text>
</comment>
<dbReference type="KEGG" id="csol:105366805"/>
<sequence>MRSQAHQAEDRSFTSPIRLITLSMADNSYQIVDYNYLLLSAFKIIHLNPTKYLTTLELLTCREQRLKLLRYEIGILSSEILESPEKKSRNLLMLLNFMDEKTPESYFTIRKLATVSLLEIFKDVLPLYNLRFLNTNKIKVKKETLRQQTQEITILTCYKRYLQKLEKMAVVIKNEKHTLFLKEEDIYLAFLAINCMAHLLVNRQHFNFSSNIAKFLIPFLNSKHQNIRCLVSISLERIFKEDNQGELSLTIIRHLYEYLKKQTNLVYVEVISILLRIQIKYVKVNQNEDLCKLGKLSLPRSLNEKEKKWKQKLKQIEKEILETNIVCNKQIKINFFIEITELIFKIYFHTLRQFGNNRILSFCLKGILIFLPYTNIFFQHDVVNALDILLLKNNISLREKLACLHATFIISSHKLSLINADLNRFFIYFYNILIQIHIGKSHNDINTVIKILIHTLLYKRKFTTQNRLLAFIKRISLMTLVLEHSDALEITYIIKKMICNYENTNILLDTDCSIGEGIYLSEINDPEYCNACCTCLWEIIALQRHYHIAIKNVTNTIMCKSGYHTVLPIDILKLFPEDVHKDYRTSKGLFKPITFIPNNAFTKTIKINKFINKFEKQIQSIYNDVHKAFIKEHAYLEIWLTA</sequence>
<dbReference type="InterPro" id="IPR016024">
    <property type="entry name" value="ARM-type_fold"/>
</dbReference>
<proteinExistence type="inferred from homology"/>
<dbReference type="GO" id="GO:0003682">
    <property type="term" value="F:chromatin binding"/>
    <property type="evidence" value="ECO:0007669"/>
    <property type="project" value="TreeGrafter"/>
</dbReference>
<dbReference type="GO" id="GO:0005730">
    <property type="term" value="C:nucleolus"/>
    <property type="evidence" value="ECO:0007669"/>
    <property type="project" value="UniProtKB-SubCell"/>
</dbReference>
<dbReference type="GO" id="GO:0006270">
    <property type="term" value="P:DNA replication initiation"/>
    <property type="evidence" value="ECO:0007669"/>
    <property type="project" value="TreeGrafter"/>
</dbReference>
<evidence type="ECO:0000256" key="5">
    <source>
        <dbReference type="ARBA" id="ARBA00032701"/>
    </source>
</evidence>
<reference evidence="10" key="1">
    <citation type="submission" date="2025-08" db="UniProtKB">
        <authorList>
            <consortium name="RefSeq"/>
        </authorList>
    </citation>
    <scope>IDENTIFICATION</scope>
</reference>
<accession>A0AAJ6YT18</accession>
<keyword evidence="9" id="KW-1185">Reference proteome</keyword>
<dbReference type="SUPFAM" id="SSF48371">
    <property type="entry name" value="ARM repeat"/>
    <property type="match status" value="1"/>
</dbReference>
<dbReference type="InterPro" id="IPR016903">
    <property type="entry name" value="Nucleolar_cplx-assoc_3"/>
</dbReference>
<feature type="domain" description="CCAAT-binding factor" evidence="7">
    <location>
        <begin position="401"/>
        <end position="552"/>
    </location>
</feature>
<evidence type="ECO:0000259" key="7">
    <source>
        <dbReference type="Pfam" id="PF03914"/>
    </source>
</evidence>
<evidence type="ECO:0000259" key="8">
    <source>
        <dbReference type="Pfam" id="PF07540"/>
    </source>
</evidence>
<keyword evidence="4" id="KW-0539">Nucleus</keyword>
<keyword evidence="3" id="KW-0175">Coiled coil</keyword>
<evidence type="ECO:0000313" key="10">
    <source>
        <dbReference type="RefSeq" id="XP_011503665.1"/>
    </source>
</evidence>
<evidence type="ECO:0000256" key="4">
    <source>
        <dbReference type="ARBA" id="ARBA00023242"/>
    </source>
</evidence>
<feature type="domain" description="Nucleolar complex-associated protein 3 N-terminal" evidence="8">
    <location>
        <begin position="70"/>
        <end position="161"/>
    </location>
</feature>
<name>A0AAJ6YT18_9HYME</name>
<dbReference type="GeneID" id="105366805"/>
<dbReference type="Proteomes" id="UP000695007">
    <property type="component" value="Unplaced"/>
</dbReference>
<gene>
    <name evidence="10" type="primary">LOC105366805</name>
</gene>
<protein>
    <recommendedName>
        <fullName evidence="6">NOC3-like protein</fullName>
    </recommendedName>
    <alternativeName>
        <fullName evidence="5">Nucleolar complex-associated protein 3-like protein</fullName>
    </alternativeName>
</protein>
<dbReference type="Pfam" id="PF07540">
    <property type="entry name" value="NOC3p"/>
    <property type="match status" value="1"/>
</dbReference>
<comment type="subcellular location">
    <subcellularLocation>
        <location evidence="1">Nucleus</location>
        <location evidence="1">Nucleolus</location>
    </subcellularLocation>
</comment>
<organism evidence="9 10">
    <name type="scientific">Ceratosolen solmsi marchali</name>
    <dbReference type="NCBI Taxonomy" id="326594"/>
    <lineage>
        <taxon>Eukaryota</taxon>
        <taxon>Metazoa</taxon>
        <taxon>Ecdysozoa</taxon>
        <taxon>Arthropoda</taxon>
        <taxon>Hexapoda</taxon>
        <taxon>Insecta</taxon>
        <taxon>Pterygota</taxon>
        <taxon>Neoptera</taxon>
        <taxon>Endopterygota</taxon>
        <taxon>Hymenoptera</taxon>
        <taxon>Apocrita</taxon>
        <taxon>Proctotrupomorpha</taxon>
        <taxon>Chalcidoidea</taxon>
        <taxon>Agaonidae</taxon>
        <taxon>Agaoninae</taxon>
        <taxon>Ceratosolen</taxon>
    </lineage>
</organism>
<dbReference type="RefSeq" id="XP_011503665.1">
    <property type="nucleotide sequence ID" value="XM_011505363.1"/>
</dbReference>
<evidence type="ECO:0000256" key="6">
    <source>
        <dbReference type="ARBA" id="ARBA00032937"/>
    </source>
</evidence>
<dbReference type="InterPro" id="IPR011501">
    <property type="entry name" value="Noc3_N"/>
</dbReference>
<dbReference type="PANTHER" id="PTHR14428">
    <property type="entry name" value="NUCLEOLAR COMPLEX PROTEIN 3"/>
    <property type="match status" value="1"/>
</dbReference>
<dbReference type="PANTHER" id="PTHR14428:SF5">
    <property type="entry name" value="NUCLEOLAR COMPLEX PROTEIN 3 HOMOLOG"/>
    <property type="match status" value="1"/>
</dbReference>
<evidence type="ECO:0000256" key="2">
    <source>
        <dbReference type="ARBA" id="ARBA00007797"/>
    </source>
</evidence>
<dbReference type="Pfam" id="PF03914">
    <property type="entry name" value="CBF"/>
    <property type="match status" value="1"/>
</dbReference>
<dbReference type="AlphaFoldDB" id="A0AAJ6YT18"/>
<dbReference type="CTD" id="40870"/>